<comment type="caution">
    <text evidence="7">The sequence shown here is derived from an EMBL/GenBank/DDBJ whole genome shotgun (WGS) entry which is preliminary data.</text>
</comment>
<dbReference type="RefSeq" id="WP_012137126.1">
    <property type="nucleotide sequence ID" value="NZ_KE007306.1"/>
</dbReference>
<dbReference type="PANTHER" id="PTHR45138">
    <property type="entry name" value="REGULATORY COMPONENTS OF SENSORY TRANSDUCTION SYSTEM"/>
    <property type="match status" value="1"/>
</dbReference>
<dbReference type="AlphaFoldDB" id="R8B4K2"/>
<dbReference type="GO" id="GO:0043709">
    <property type="term" value="P:cell adhesion involved in single-species biofilm formation"/>
    <property type="evidence" value="ECO:0007669"/>
    <property type="project" value="TreeGrafter"/>
</dbReference>
<feature type="region of interest" description="Disordered" evidence="4">
    <location>
        <begin position="349"/>
        <end position="368"/>
    </location>
</feature>
<dbReference type="SMART" id="SM00267">
    <property type="entry name" value="GGDEF"/>
    <property type="match status" value="1"/>
</dbReference>
<dbReference type="GO" id="GO:1902201">
    <property type="term" value="P:negative regulation of bacterial-type flagellum-dependent cell motility"/>
    <property type="evidence" value="ECO:0007669"/>
    <property type="project" value="TreeGrafter"/>
</dbReference>
<comment type="catalytic activity">
    <reaction evidence="3">
        <text>2 GTP = 3',3'-c-di-GMP + 2 diphosphate</text>
        <dbReference type="Rhea" id="RHEA:24898"/>
        <dbReference type="ChEBI" id="CHEBI:33019"/>
        <dbReference type="ChEBI" id="CHEBI:37565"/>
        <dbReference type="ChEBI" id="CHEBI:58805"/>
        <dbReference type="EC" id="2.7.7.65"/>
    </reaction>
</comment>
<dbReference type="Proteomes" id="UP000016540">
    <property type="component" value="Unassembled WGS sequence"/>
</dbReference>
<dbReference type="NCBIfam" id="TIGR00254">
    <property type="entry name" value="GGDEF"/>
    <property type="match status" value="1"/>
</dbReference>
<dbReference type="EMBL" id="ASAD01000007">
    <property type="protein sequence ID" value="EON93491.1"/>
    <property type="molecule type" value="Genomic_DNA"/>
</dbReference>
<keyword evidence="5" id="KW-0812">Transmembrane</keyword>
<evidence type="ECO:0000256" key="2">
    <source>
        <dbReference type="ARBA" id="ARBA00012528"/>
    </source>
</evidence>
<dbReference type="HOGENOM" id="CLU_000445_11_1_6"/>
<keyword evidence="8" id="KW-1185">Reference proteome</keyword>
<dbReference type="PANTHER" id="PTHR45138:SF9">
    <property type="entry name" value="DIGUANYLATE CYCLASE DGCM-RELATED"/>
    <property type="match status" value="1"/>
</dbReference>
<dbReference type="PATRIC" id="fig|1318628.3.peg.1130"/>
<dbReference type="GO" id="GO:0005886">
    <property type="term" value="C:plasma membrane"/>
    <property type="evidence" value="ECO:0007669"/>
    <property type="project" value="TreeGrafter"/>
</dbReference>
<dbReference type="Gene3D" id="3.30.70.270">
    <property type="match status" value="1"/>
</dbReference>
<feature type="transmembrane region" description="Helical" evidence="5">
    <location>
        <begin position="51"/>
        <end position="69"/>
    </location>
</feature>
<dbReference type="InterPro" id="IPR050469">
    <property type="entry name" value="Diguanylate_Cyclase"/>
</dbReference>
<dbReference type="GO" id="GO:0052621">
    <property type="term" value="F:diguanylate cyclase activity"/>
    <property type="evidence" value="ECO:0007669"/>
    <property type="project" value="UniProtKB-EC"/>
</dbReference>
<keyword evidence="5" id="KW-1133">Transmembrane helix</keyword>
<feature type="transmembrane region" description="Helical" evidence="5">
    <location>
        <begin position="126"/>
        <end position="144"/>
    </location>
</feature>
<evidence type="ECO:0000313" key="8">
    <source>
        <dbReference type="Proteomes" id="UP000016540"/>
    </source>
</evidence>
<proteinExistence type="predicted"/>
<dbReference type="STRING" id="1318628.MARLIPOL_05635"/>
<dbReference type="eggNOG" id="COG3706">
    <property type="taxonomic scope" value="Bacteria"/>
</dbReference>
<evidence type="ECO:0000256" key="1">
    <source>
        <dbReference type="ARBA" id="ARBA00001946"/>
    </source>
</evidence>
<dbReference type="OrthoDB" id="9813903at2"/>
<reference evidence="7 8" key="1">
    <citation type="journal article" date="2013" name="Genome Announc.">
        <title>Draft Genome Sequence of the Moderately Halophilic Bacterium Marinobacter lipolyticus Strain SM19.</title>
        <authorList>
            <person name="Papke R.T."/>
            <person name="de la Haba R.R."/>
            <person name="Infante-Dominguez C."/>
            <person name="Perez D."/>
            <person name="Sanchez-Porro C."/>
            <person name="Lapierre P."/>
            <person name="Ventosa A."/>
        </authorList>
    </citation>
    <scope>NUCLEOTIDE SEQUENCE [LARGE SCALE GENOMIC DNA]</scope>
    <source>
        <strain evidence="7 8">SM19</strain>
    </source>
</reference>
<name>R8B4K2_9GAMM</name>
<evidence type="ECO:0000313" key="7">
    <source>
        <dbReference type="EMBL" id="EON93491.1"/>
    </source>
</evidence>
<dbReference type="CDD" id="cd01949">
    <property type="entry name" value="GGDEF"/>
    <property type="match status" value="1"/>
</dbReference>
<dbReference type="SUPFAM" id="SSF55073">
    <property type="entry name" value="Nucleotide cyclase"/>
    <property type="match status" value="1"/>
</dbReference>
<gene>
    <name evidence="7" type="ORF">MARLIPOL_05635</name>
</gene>
<feature type="transmembrane region" description="Helical" evidence="5">
    <location>
        <begin position="21"/>
        <end position="45"/>
    </location>
</feature>
<sequence length="368" mass="41150">MRDLSTSSSHRGVEEIEDIRISRILTWLSLMAILFLGGIGTKAWLFGHTGHALTLWAFSIPLAFNMFWFARTGNRTVQKSGLIATVGALFAYLIASGGENNTGPLWFYVFPPLLFYLTSLRTGTAILLFCYLIAAMVFLFPDLPLVNTDYTLDFKIRFFATLTFESILCFVLEASRLKARNELMALARAHEHAARTDELTGLANRREMQHRLDAEFSRYQRSGHHFSIALIDLDLFKGINDQYGHHAGDEALRTFSALTRQIIRQSDIAARWGGEEFLLLLPDTSLIQALALAERLRAEVVSTEFMFREQRLPVTISAGVCSIAKAGSVDELLKQADIHLYSAKEAGRNQIAPRVRPHQGDNGSGPTP</sequence>
<dbReference type="InterPro" id="IPR043128">
    <property type="entry name" value="Rev_trsase/Diguanyl_cyclase"/>
</dbReference>
<dbReference type="InterPro" id="IPR000160">
    <property type="entry name" value="GGDEF_dom"/>
</dbReference>
<dbReference type="EC" id="2.7.7.65" evidence="2"/>
<organism evidence="7 8">
    <name type="scientific">Marinobacter lipolyticus SM19</name>
    <dbReference type="NCBI Taxonomy" id="1318628"/>
    <lineage>
        <taxon>Bacteria</taxon>
        <taxon>Pseudomonadati</taxon>
        <taxon>Pseudomonadota</taxon>
        <taxon>Gammaproteobacteria</taxon>
        <taxon>Pseudomonadales</taxon>
        <taxon>Marinobacteraceae</taxon>
        <taxon>Marinobacter</taxon>
    </lineage>
</organism>
<feature type="transmembrane region" description="Helical" evidence="5">
    <location>
        <begin position="81"/>
        <end position="97"/>
    </location>
</feature>
<evidence type="ECO:0000256" key="4">
    <source>
        <dbReference type="SAM" id="MobiDB-lite"/>
    </source>
</evidence>
<evidence type="ECO:0000259" key="6">
    <source>
        <dbReference type="PROSITE" id="PS50887"/>
    </source>
</evidence>
<comment type="cofactor">
    <cofactor evidence="1">
        <name>Mg(2+)</name>
        <dbReference type="ChEBI" id="CHEBI:18420"/>
    </cofactor>
</comment>
<dbReference type="PROSITE" id="PS50887">
    <property type="entry name" value="GGDEF"/>
    <property type="match status" value="1"/>
</dbReference>
<dbReference type="FunFam" id="3.30.70.270:FF:000001">
    <property type="entry name" value="Diguanylate cyclase domain protein"/>
    <property type="match status" value="1"/>
</dbReference>
<evidence type="ECO:0000256" key="3">
    <source>
        <dbReference type="ARBA" id="ARBA00034247"/>
    </source>
</evidence>
<feature type="domain" description="GGDEF" evidence="6">
    <location>
        <begin position="224"/>
        <end position="356"/>
    </location>
</feature>
<dbReference type="Pfam" id="PF00990">
    <property type="entry name" value="GGDEF"/>
    <property type="match status" value="1"/>
</dbReference>
<accession>R8B4K2</accession>
<dbReference type="InterPro" id="IPR029787">
    <property type="entry name" value="Nucleotide_cyclase"/>
</dbReference>
<protein>
    <recommendedName>
        <fullName evidence="2">diguanylate cyclase</fullName>
        <ecNumber evidence="2">2.7.7.65</ecNumber>
    </recommendedName>
</protein>
<keyword evidence="5" id="KW-0472">Membrane</keyword>
<evidence type="ECO:0000256" key="5">
    <source>
        <dbReference type="SAM" id="Phobius"/>
    </source>
</evidence>